<proteinExistence type="predicted"/>
<evidence type="ECO:0000313" key="1">
    <source>
        <dbReference type="EMBL" id="CAJ2670605.1"/>
    </source>
</evidence>
<gene>
    <name evidence="1" type="ORF">MILVUS5_LOCUS34617</name>
</gene>
<protein>
    <submittedName>
        <fullName evidence="1">Uncharacterized protein</fullName>
    </submittedName>
</protein>
<dbReference type="Proteomes" id="UP001177021">
    <property type="component" value="Unassembled WGS sequence"/>
</dbReference>
<reference evidence="1" key="1">
    <citation type="submission" date="2023-10" db="EMBL/GenBank/DDBJ databases">
        <authorList>
            <person name="Rodriguez Cubillos JULIANA M."/>
            <person name="De Vega J."/>
        </authorList>
    </citation>
    <scope>NUCLEOTIDE SEQUENCE</scope>
</reference>
<evidence type="ECO:0000313" key="2">
    <source>
        <dbReference type="Proteomes" id="UP001177021"/>
    </source>
</evidence>
<name>A0ACB0LM32_TRIPR</name>
<organism evidence="1 2">
    <name type="scientific">Trifolium pratense</name>
    <name type="common">Red clover</name>
    <dbReference type="NCBI Taxonomy" id="57577"/>
    <lineage>
        <taxon>Eukaryota</taxon>
        <taxon>Viridiplantae</taxon>
        <taxon>Streptophyta</taxon>
        <taxon>Embryophyta</taxon>
        <taxon>Tracheophyta</taxon>
        <taxon>Spermatophyta</taxon>
        <taxon>Magnoliopsida</taxon>
        <taxon>eudicotyledons</taxon>
        <taxon>Gunneridae</taxon>
        <taxon>Pentapetalae</taxon>
        <taxon>rosids</taxon>
        <taxon>fabids</taxon>
        <taxon>Fabales</taxon>
        <taxon>Fabaceae</taxon>
        <taxon>Papilionoideae</taxon>
        <taxon>50 kb inversion clade</taxon>
        <taxon>NPAAA clade</taxon>
        <taxon>Hologalegina</taxon>
        <taxon>IRL clade</taxon>
        <taxon>Trifolieae</taxon>
        <taxon>Trifolium</taxon>
    </lineage>
</organism>
<accession>A0ACB0LM32</accession>
<dbReference type="EMBL" id="CASHSV030000615">
    <property type="protein sequence ID" value="CAJ2670605.1"/>
    <property type="molecule type" value="Genomic_DNA"/>
</dbReference>
<sequence>MVEDRKVGVAIDFSKNSKNALKWAIVNMADKGDTFYLIHINSNSHDESRHKLFAKSGSPLIPLEELKEENVMRKYGVQTDVEVIEMLDIAAAQKEVSVVAKLYWGDARQKLMDSIEDLKLDALVLGSRGLSTIKSDYCEGLFKKQQQQRLVDPYGIFFLYCIWANGVTLPNNKPLAYPKNNVIGMLY</sequence>
<keyword evidence="2" id="KW-1185">Reference proteome</keyword>
<comment type="caution">
    <text evidence="1">The sequence shown here is derived from an EMBL/GenBank/DDBJ whole genome shotgun (WGS) entry which is preliminary data.</text>
</comment>